<protein>
    <submittedName>
        <fullName evidence="1">Uncharacterized protein</fullName>
    </submittedName>
</protein>
<dbReference type="Proteomes" id="UP000830671">
    <property type="component" value="Chromosome 9"/>
</dbReference>
<dbReference type="EMBL" id="CP019481">
    <property type="protein sequence ID" value="UQC90833.1"/>
    <property type="molecule type" value="Genomic_DNA"/>
</dbReference>
<organism evidence="1 2">
    <name type="scientific">Colletotrichum lupini</name>
    <dbReference type="NCBI Taxonomy" id="145971"/>
    <lineage>
        <taxon>Eukaryota</taxon>
        <taxon>Fungi</taxon>
        <taxon>Dikarya</taxon>
        <taxon>Ascomycota</taxon>
        <taxon>Pezizomycotina</taxon>
        <taxon>Sordariomycetes</taxon>
        <taxon>Hypocreomycetidae</taxon>
        <taxon>Glomerellales</taxon>
        <taxon>Glomerellaceae</taxon>
        <taxon>Colletotrichum</taxon>
        <taxon>Colletotrichum acutatum species complex</taxon>
    </lineage>
</organism>
<dbReference type="KEGG" id="clup:CLUP02_16365"/>
<proteinExistence type="predicted"/>
<name>A0A9Q8WP52_9PEZI</name>
<evidence type="ECO:0000313" key="2">
    <source>
        <dbReference type="Proteomes" id="UP000830671"/>
    </source>
</evidence>
<dbReference type="GeneID" id="73350297"/>
<dbReference type="AlphaFoldDB" id="A0A9Q8WP52"/>
<gene>
    <name evidence="1" type="ORF">CLUP02_16365</name>
</gene>
<sequence>MSVDLSAPRHDFSRCGCLQDMEFPCRMRVSPRSKTATRRRSRWSRSFWDGKKLSTAKCVESECRSGRIEQWQRVIGLPSDVGEGESVRDPWSGFRGVEPAAEYRQTGTSQTTQEIERAGDGREKNFWLGVLMLRALTQ</sequence>
<evidence type="ECO:0000313" key="1">
    <source>
        <dbReference type="EMBL" id="UQC90833.1"/>
    </source>
</evidence>
<reference evidence="1" key="1">
    <citation type="journal article" date="2021" name="Mol. Plant Microbe Interact.">
        <title>Complete Genome Sequence of the Plant-Pathogenic Fungus Colletotrichum lupini.</title>
        <authorList>
            <person name="Baroncelli R."/>
            <person name="Pensec F."/>
            <person name="Da Lio D."/>
            <person name="Boufleur T."/>
            <person name="Vicente I."/>
            <person name="Sarrocco S."/>
            <person name="Picot A."/>
            <person name="Baraldi E."/>
            <person name="Sukno S."/>
            <person name="Thon M."/>
            <person name="Le Floch G."/>
        </authorList>
    </citation>
    <scope>NUCLEOTIDE SEQUENCE</scope>
    <source>
        <strain evidence="1">IMI 504893</strain>
    </source>
</reference>
<dbReference type="RefSeq" id="XP_049152434.1">
    <property type="nucleotide sequence ID" value="XM_049295287.1"/>
</dbReference>
<keyword evidence="2" id="KW-1185">Reference proteome</keyword>
<accession>A0A9Q8WP52</accession>